<evidence type="ECO:0000256" key="1">
    <source>
        <dbReference type="ARBA" id="ARBA00004651"/>
    </source>
</evidence>
<dbReference type="OrthoDB" id="1495589at2"/>
<dbReference type="InterPro" id="IPR050833">
    <property type="entry name" value="Poly_Biosynth_Transport"/>
</dbReference>
<feature type="transmembrane region" description="Helical" evidence="6">
    <location>
        <begin position="84"/>
        <end position="102"/>
    </location>
</feature>
<reference evidence="7 8" key="1">
    <citation type="submission" date="2019-03" db="EMBL/GenBank/DDBJ databases">
        <title>Flavobacterium AR-3-4 sp. nov. isolated from arctic soil.</title>
        <authorList>
            <person name="Chaudhary D.K."/>
        </authorList>
    </citation>
    <scope>NUCLEOTIDE SEQUENCE [LARGE SCALE GENOMIC DNA]</scope>
    <source>
        <strain evidence="7 8">AR-3-4</strain>
    </source>
</reference>
<evidence type="ECO:0000256" key="5">
    <source>
        <dbReference type="ARBA" id="ARBA00023136"/>
    </source>
</evidence>
<feature type="transmembrane region" description="Helical" evidence="6">
    <location>
        <begin position="219"/>
        <end position="238"/>
    </location>
</feature>
<comment type="subcellular location">
    <subcellularLocation>
        <location evidence="1">Cell membrane</location>
        <topology evidence="1">Multi-pass membrane protein</topology>
    </subcellularLocation>
</comment>
<evidence type="ECO:0000313" key="7">
    <source>
        <dbReference type="EMBL" id="TDD98377.1"/>
    </source>
</evidence>
<dbReference type="PANTHER" id="PTHR30250:SF11">
    <property type="entry name" value="O-ANTIGEN TRANSPORTER-RELATED"/>
    <property type="match status" value="1"/>
</dbReference>
<feature type="transmembrane region" description="Helical" evidence="6">
    <location>
        <begin position="140"/>
        <end position="161"/>
    </location>
</feature>
<keyword evidence="5 6" id="KW-0472">Membrane</keyword>
<feature type="transmembrane region" description="Helical" evidence="6">
    <location>
        <begin position="393"/>
        <end position="417"/>
    </location>
</feature>
<evidence type="ECO:0000256" key="3">
    <source>
        <dbReference type="ARBA" id="ARBA00022692"/>
    </source>
</evidence>
<dbReference type="InterPro" id="IPR002797">
    <property type="entry name" value="Polysacc_synth"/>
</dbReference>
<keyword evidence="3 6" id="KW-0812">Transmembrane</keyword>
<evidence type="ECO:0000256" key="6">
    <source>
        <dbReference type="SAM" id="Phobius"/>
    </source>
</evidence>
<dbReference type="RefSeq" id="WP_132001893.1">
    <property type="nucleotide sequence ID" value="NZ_SMFK01000002.1"/>
</dbReference>
<dbReference type="GO" id="GO:0005886">
    <property type="term" value="C:plasma membrane"/>
    <property type="evidence" value="ECO:0007669"/>
    <property type="project" value="UniProtKB-SubCell"/>
</dbReference>
<sequence length="426" mass="49290">MFKSNRLFLNNFSIYFIGLITSGLISFITIPLIVKYYGIQNYGTFSLVQNVILVLISFGGGWLNQCVLRFNDYSTRFKFTVFQLYLIAFIPISFFCFAVLLLMGLSLFISLIGTATMFLGSLVALSVVFYQSKFNARKSFYFDFIRIIVFVSMVLILNFVLYQRYTILKLIVSFFISYLASFFFLLKIEFKFLKTSMQLFLNKCSMHYVQILFKENKYLFQYGWPLALWFTISSILNVSDRYIIGYYLTEKDLGTYSAIYDLLYKGISLIYAPILVAGFPIMSKKYNSGDKKGAIQFLKKLIAFEVLIITIILVFAYFLKIFFIQNIVGIRIDNQNVNLVFPIIIGAFVWQLAMLVHKPLEFEFKTKKMLLFSIIALVINLVLNFIFIPKYGIVFAAYSTFLSALVYLILIVIAISFKSKRKVCGT</sequence>
<dbReference type="PANTHER" id="PTHR30250">
    <property type="entry name" value="PST FAMILY PREDICTED COLANIC ACID TRANSPORTER"/>
    <property type="match status" value="1"/>
</dbReference>
<feature type="transmembrane region" description="Helical" evidence="6">
    <location>
        <begin position="167"/>
        <end position="186"/>
    </location>
</feature>
<dbReference type="AlphaFoldDB" id="A0A4V2YZT8"/>
<evidence type="ECO:0000313" key="8">
    <source>
        <dbReference type="Proteomes" id="UP000295479"/>
    </source>
</evidence>
<evidence type="ECO:0000256" key="2">
    <source>
        <dbReference type="ARBA" id="ARBA00022475"/>
    </source>
</evidence>
<evidence type="ECO:0000256" key="4">
    <source>
        <dbReference type="ARBA" id="ARBA00022989"/>
    </source>
</evidence>
<dbReference type="EMBL" id="SMFK01000002">
    <property type="protein sequence ID" value="TDD98377.1"/>
    <property type="molecule type" value="Genomic_DNA"/>
</dbReference>
<name>A0A4V2YZT8_9FLAO</name>
<feature type="transmembrane region" description="Helical" evidence="6">
    <location>
        <begin position="339"/>
        <end position="357"/>
    </location>
</feature>
<feature type="transmembrane region" description="Helical" evidence="6">
    <location>
        <begin position="301"/>
        <end position="319"/>
    </location>
</feature>
<feature type="transmembrane region" description="Helical" evidence="6">
    <location>
        <begin position="12"/>
        <end position="34"/>
    </location>
</feature>
<keyword evidence="4 6" id="KW-1133">Transmembrane helix</keyword>
<dbReference type="Proteomes" id="UP000295479">
    <property type="component" value="Unassembled WGS sequence"/>
</dbReference>
<feature type="transmembrane region" description="Helical" evidence="6">
    <location>
        <begin position="108"/>
        <end position="128"/>
    </location>
</feature>
<proteinExistence type="predicted"/>
<organism evidence="7 8">
    <name type="scientific">Flavobacterium cellulosilyticum</name>
    <dbReference type="NCBI Taxonomy" id="2541731"/>
    <lineage>
        <taxon>Bacteria</taxon>
        <taxon>Pseudomonadati</taxon>
        <taxon>Bacteroidota</taxon>
        <taxon>Flavobacteriia</taxon>
        <taxon>Flavobacteriales</taxon>
        <taxon>Flavobacteriaceae</taxon>
        <taxon>Flavobacterium</taxon>
    </lineage>
</organism>
<protein>
    <submittedName>
        <fullName evidence="7">Uncharacterized protein</fullName>
    </submittedName>
</protein>
<feature type="transmembrane region" description="Helical" evidence="6">
    <location>
        <begin position="258"/>
        <end position="281"/>
    </location>
</feature>
<gene>
    <name evidence="7" type="ORF">E0F76_04350</name>
</gene>
<feature type="transmembrane region" description="Helical" evidence="6">
    <location>
        <begin position="369"/>
        <end position="387"/>
    </location>
</feature>
<keyword evidence="8" id="KW-1185">Reference proteome</keyword>
<accession>A0A4V2YZT8</accession>
<keyword evidence="2" id="KW-1003">Cell membrane</keyword>
<feature type="transmembrane region" description="Helical" evidence="6">
    <location>
        <begin position="46"/>
        <end position="63"/>
    </location>
</feature>
<dbReference type="Pfam" id="PF01943">
    <property type="entry name" value="Polysacc_synt"/>
    <property type="match status" value="1"/>
</dbReference>
<comment type="caution">
    <text evidence="7">The sequence shown here is derived from an EMBL/GenBank/DDBJ whole genome shotgun (WGS) entry which is preliminary data.</text>
</comment>